<dbReference type="InterPro" id="IPR043796">
    <property type="entry name" value="ESX-1_EspA/EspE-like"/>
</dbReference>
<gene>
    <name evidence="3" type="ORF">MNAB215_5616</name>
</gene>
<proteinExistence type="predicted"/>
<evidence type="ECO:0000259" key="2">
    <source>
        <dbReference type="Pfam" id="PF18879"/>
    </source>
</evidence>
<protein>
    <recommendedName>
        <fullName evidence="2">ESX-1 secretion-associated protein EspA/EspE-like domain-containing protein</fullName>
    </recommendedName>
</protein>
<feature type="compositionally biased region" description="Polar residues" evidence="1">
    <location>
        <begin position="332"/>
        <end position="341"/>
    </location>
</feature>
<accession>A0A2U3PI22</accession>
<sequence>MVVAASEIGGLVGSLAGIGKNAASQDWIATGLGAGALGMETTKIIVKGIAERRIKAEIERGLQERTNPWAAEVPIIEWGIVAITVFEFCLGLGDAKGIEFDNARSKLDLPKSDLESAFPDSRWEGTGSQEYAGQNRAQLNRVILIRDQDKAMMDTLTSEAAQLTEIRRAVAGIKDGLTGCIFIALLIKAYGSDASSLVFQKVVTLAAITATVSAIGYMEFYSGTETRPKVKKVVEEYEKLITEMKTYLEASQLALSADTAPAKESRVSSFSSGSGVIGMPDAATSVDDSTPSTSTIVPSLSQLIHMSTQPVSGVPSVNQLIQEPARADELSGQRSALTNPVNPQPGATTRQRKAATTATEQAAPAGATPADAPVSGAADVAGAAAGAEAFARTPDELAAPGAEQAPEPSRPQRTL</sequence>
<dbReference type="AlphaFoldDB" id="A0A2U3PI22"/>
<reference evidence="3 4" key="1">
    <citation type="submission" date="2017-01" db="EMBL/GenBank/DDBJ databases">
        <authorList>
            <consortium name="Urmite Genomes"/>
        </authorList>
    </citation>
    <scope>NUCLEOTIDE SEQUENCE [LARGE SCALE GENOMIC DNA]</scope>
    <source>
        <strain evidence="3 4">AB215</strain>
    </source>
</reference>
<feature type="compositionally biased region" description="Low complexity" evidence="1">
    <location>
        <begin position="346"/>
        <end position="391"/>
    </location>
</feature>
<organism evidence="3 4">
    <name type="scientific">Mycobacterium numidiamassiliense</name>
    <dbReference type="NCBI Taxonomy" id="1841861"/>
    <lineage>
        <taxon>Bacteria</taxon>
        <taxon>Bacillati</taxon>
        <taxon>Actinomycetota</taxon>
        <taxon>Actinomycetes</taxon>
        <taxon>Mycobacteriales</taxon>
        <taxon>Mycobacteriaceae</taxon>
        <taxon>Mycobacterium</taxon>
    </lineage>
</organism>
<feature type="domain" description="ESX-1 secretion-associated protein EspA/EspE-like" evidence="2">
    <location>
        <begin position="91"/>
        <end position="170"/>
    </location>
</feature>
<dbReference type="Pfam" id="PF18879">
    <property type="entry name" value="EspA_EspE"/>
    <property type="match status" value="1"/>
</dbReference>
<dbReference type="EMBL" id="FUEZ01000004">
    <property type="protein sequence ID" value="SPM43390.1"/>
    <property type="molecule type" value="Genomic_DNA"/>
</dbReference>
<evidence type="ECO:0000313" key="4">
    <source>
        <dbReference type="Proteomes" id="UP000240424"/>
    </source>
</evidence>
<feature type="region of interest" description="Disordered" evidence="1">
    <location>
        <begin position="327"/>
        <end position="415"/>
    </location>
</feature>
<evidence type="ECO:0000256" key="1">
    <source>
        <dbReference type="SAM" id="MobiDB-lite"/>
    </source>
</evidence>
<dbReference type="RefSeq" id="WP_131829181.1">
    <property type="nucleotide sequence ID" value="NZ_FUEZ01000004.1"/>
</dbReference>
<dbReference type="STRING" id="1841861.GCA_900157365_03935"/>
<name>A0A2U3PI22_9MYCO</name>
<dbReference type="OrthoDB" id="4680544at2"/>
<keyword evidence="4" id="KW-1185">Reference proteome</keyword>
<dbReference type="Proteomes" id="UP000240424">
    <property type="component" value="Unassembled WGS sequence"/>
</dbReference>
<evidence type="ECO:0000313" key="3">
    <source>
        <dbReference type="EMBL" id="SPM43390.1"/>
    </source>
</evidence>